<dbReference type="Proteomes" id="UP000663193">
    <property type="component" value="Chromosome 2"/>
</dbReference>
<organism evidence="4 5">
    <name type="scientific">Phaeosphaeria nodorum (strain SN15 / ATCC MYA-4574 / FGSC 10173)</name>
    <name type="common">Glume blotch fungus</name>
    <name type="synonym">Parastagonospora nodorum</name>
    <dbReference type="NCBI Taxonomy" id="321614"/>
    <lineage>
        <taxon>Eukaryota</taxon>
        <taxon>Fungi</taxon>
        <taxon>Dikarya</taxon>
        <taxon>Ascomycota</taxon>
        <taxon>Pezizomycotina</taxon>
        <taxon>Dothideomycetes</taxon>
        <taxon>Pleosporomycetidae</taxon>
        <taxon>Pleosporales</taxon>
        <taxon>Pleosporineae</taxon>
        <taxon>Phaeosphaeriaceae</taxon>
        <taxon>Parastagonospora</taxon>
    </lineage>
</organism>
<proteinExistence type="inferred from homology"/>
<keyword evidence="5" id="KW-1185">Reference proteome</keyword>
<sequence>MPSTPSHCLPRALATHVRPQRLKVFITTFSTKIPLTPTMDRTLDRHEQDKVRAARASFFQGQKRRTSTSKDSPLDNLSITSRTSQDTMSSKKFKFSGITSTKPSDTAPKMPLIVRFYDSNVQARDSHGRTQEEILAWPDSKLESCHNYIQMLFPVPEGSAFNWEAPIIDRETMDAFRSRKDLRDRLRLSFERMLDFYGFAVEMKPEQEAEKSEEKDEDATGDNATETQDTTTSKSEATHSFPPGITSYTTPFTYAIIRGPNFRTNSRNWAVRFDHNHLRITRILRCLRILSLQIECEAFFKALKEVYDDDAVKISERSLTYWTRAVTRPLYVAPDDDEIEWLEEWEGEQQ</sequence>
<feature type="compositionally biased region" description="Polar residues" evidence="2">
    <location>
        <begin position="222"/>
        <end position="235"/>
    </location>
</feature>
<dbReference type="GO" id="GO:0140625">
    <property type="term" value="F:opioid growth factor receptor activity"/>
    <property type="evidence" value="ECO:0007669"/>
    <property type="project" value="InterPro"/>
</dbReference>
<dbReference type="PANTHER" id="PTHR14015:SF2">
    <property type="entry name" value="OPIOID GROWTH FACTOR RECEPTOR (OGFR) CONSERVED DOMAIN-CONTAINING PROTEIN"/>
    <property type="match status" value="1"/>
</dbReference>
<dbReference type="EMBL" id="CP069024">
    <property type="protein sequence ID" value="QRC91642.1"/>
    <property type="molecule type" value="Genomic_DNA"/>
</dbReference>
<comment type="similarity">
    <text evidence="1">Belongs to the opioid growth factor receptor family.</text>
</comment>
<dbReference type="AlphaFoldDB" id="A0A7U2ES34"/>
<dbReference type="VEuPathDB" id="FungiDB:JI435_018680"/>
<protein>
    <recommendedName>
        <fullName evidence="3">Opioid growth factor receptor (OGFr) conserved domain-containing protein</fullName>
    </recommendedName>
</protein>
<feature type="region of interest" description="Disordered" evidence="2">
    <location>
        <begin position="55"/>
        <end position="85"/>
    </location>
</feature>
<dbReference type="GO" id="GO:0016020">
    <property type="term" value="C:membrane"/>
    <property type="evidence" value="ECO:0007669"/>
    <property type="project" value="InterPro"/>
</dbReference>
<feature type="domain" description="Opioid growth factor receptor (OGFr) conserved" evidence="3">
    <location>
        <begin position="114"/>
        <end position="203"/>
    </location>
</feature>
<evidence type="ECO:0000259" key="3">
    <source>
        <dbReference type="Pfam" id="PF04664"/>
    </source>
</evidence>
<dbReference type="InterPro" id="IPR006757">
    <property type="entry name" value="OGF_rcpt"/>
</dbReference>
<feature type="compositionally biased region" description="Polar residues" evidence="2">
    <location>
        <begin position="69"/>
        <end position="85"/>
    </location>
</feature>
<dbReference type="Pfam" id="PF04664">
    <property type="entry name" value="OGFr_N"/>
    <property type="match status" value="1"/>
</dbReference>
<evidence type="ECO:0000256" key="1">
    <source>
        <dbReference type="ARBA" id="ARBA00010365"/>
    </source>
</evidence>
<evidence type="ECO:0000256" key="2">
    <source>
        <dbReference type="SAM" id="MobiDB-lite"/>
    </source>
</evidence>
<feature type="compositionally biased region" description="Basic and acidic residues" evidence="2">
    <location>
        <begin position="205"/>
        <end position="214"/>
    </location>
</feature>
<accession>A0A7U2ES34</accession>
<gene>
    <name evidence="4" type="ORF">JI435_018680</name>
</gene>
<evidence type="ECO:0000313" key="4">
    <source>
        <dbReference type="EMBL" id="QRC91642.1"/>
    </source>
</evidence>
<dbReference type="InterPro" id="IPR039574">
    <property type="entry name" value="OGFr"/>
</dbReference>
<dbReference type="OrthoDB" id="9030204at2759"/>
<name>A0A7U2ES34_PHANO</name>
<dbReference type="PANTHER" id="PTHR14015">
    <property type="entry name" value="OPIOID GROWTH FACTOR RECEPTOR OGFR ZETA-TYPE OPIOID RECEPTOR"/>
    <property type="match status" value="1"/>
</dbReference>
<reference evidence="5" key="1">
    <citation type="journal article" date="2021" name="BMC Genomics">
        <title>Chromosome-level genome assembly and manually-curated proteome of model necrotroph Parastagonospora nodorum Sn15 reveals a genome-wide trove of candidate effector homologs, and redundancy of virulence-related functions within an accessory chromosome.</title>
        <authorList>
            <person name="Bertazzoni S."/>
            <person name="Jones D.A.B."/>
            <person name="Phan H.T."/>
            <person name="Tan K.-C."/>
            <person name="Hane J.K."/>
        </authorList>
    </citation>
    <scope>NUCLEOTIDE SEQUENCE [LARGE SCALE GENOMIC DNA]</scope>
    <source>
        <strain evidence="5">SN15 / ATCC MYA-4574 / FGSC 10173)</strain>
    </source>
</reference>
<evidence type="ECO:0000313" key="5">
    <source>
        <dbReference type="Proteomes" id="UP000663193"/>
    </source>
</evidence>
<feature type="region of interest" description="Disordered" evidence="2">
    <location>
        <begin position="205"/>
        <end position="244"/>
    </location>
</feature>